<evidence type="ECO:0000256" key="2">
    <source>
        <dbReference type="SAM" id="SignalP"/>
    </source>
</evidence>
<keyword evidence="6" id="KW-1185">Reference proteome</keyword>
<dbReference type="EMBL" id="KV454476">
    <property type="protein sequence ID" value="ODV62963.1"/>
    <property type="molecule type" value="Genomic_DNA"/>
</dbReference>
<gene>
    <name evidence="5" type="ORF">ASCRUDRAFT_68758</name>
</gene>
<dbReference type="Pfam" id="PF23865">
    <property type="entry name" value="DUF7223"/>
    <property type="match status" value="1"/>
</dbReference>
<dbReference type="Pfam" id="PF22974">
    <property type="entry name" value="DUF7029"/>
    <property type="match status" value="1"/>
</dbReference>
<sequence length="1006" mass="109428">MKVLSKLHFLSLAAAAIAGSVNSNLDFHFTNKTYPISNSSAPIHDEDCDLPVEITKTETETTTAIETKTTTDIETTVQTTTAYETVTQTLFSSIYEHPLIPDDDGDEQDSDEPIHSMPPPPPAQSLAPVVHWNVDLYDKNNLHPVDYGFLYYSSKSTNSPNANHTFGTLNYTYNYPSVNLDHSGFCSVSYSGDSTDGSLSVDFNDDSAYKKAVNEWNCNKGLIFVTYLEGCGSYDSQDTCFFNSSSIKFDDDNQIVTIGGKPCDVKDLASSVDFAWGEYTIDDDSQGASGFGKEDSSSDAFAAATTASGYFAPTAATSLSASTASSSDTCGTYDPVYGFLMGTLGNEFDAGIDDCLGYETIEDTEYYSYLDDLGVDDLDADYEYKEELDSEVINDDDYLDYYDEDEETLLKKRSHLGKRGLFTKVKTKIKKALANGKQLAKQVVSDLKNIKTIIVNKVAKATSISGTLFDKQMTIQVPAKQKVVESPWGNAVLLKSIKPKKNKKGEDNAISAELKFFCVDCGAKGSASIKGSGTFSFALIKFTAGTVAADMNLAVGLQLGIEAKIEYENSFEVSFAKIGLPGLSYGVLTLGPMITVGAEVTFSAAATGTVLGGGKFVISNAKAVVDLVDSSKSYASGWTPNFVPVFNATGEIELKVGAGLPVGLAFGISVGSYSLDVALVDKPSVEFSAKVSGEINLEGANMTSSDSCTGIATAINFKNEVYAKFGKAKQYQLVTPFEKTLKEGCLFGKKEATSSSSSISAAATPVKKRSLKRRDDNSTYDDTTEIYNADAKNVTDWDLPVASNDGYNVTTGYEYITLLDYFLNYQVVSCANGNLYLQNNTNYKESNQEDCSSLWGVTDDSVAVDGFSRILHYYNDTMNKAGISRLRASDQDNIPNGSVYVSLTPYDDEDDETNDIYYAIDDSDNVYFPVACSFTNTSLPAKLFLVANETEGVELLESNKFIYTITGGEIDTCVFLPVVRDPEESGDEWYDTFDEYFDYEDEVYSE</sequence>
<name>A0A1D2VMX7_9ASCO</name>
<protein>
    <submittedName>
        <fullName evidence="5">Uncharacterized protein</fullName>
    </submittedName>
</protein>
<dbReference type="Proteomes" id="UP000095038">
    <property type="component" value="Unassembled WGS sequence"/>
</dbReference>
<feature type="compositionally biased region" description="Acidic residues" evidence="1">
    <location>
        <begin position="101"/>
        <end position="111"/>
    </location>
</feature>
<dbReference type="AlphaFoldDB" id="A0A1D2VMX7"/>
<organism evidence="5 6">
    <name type="scientific">Ascoidea rubescens DSM 1968</name>
    <dbReference type="NCBI Taxonomy" id="1344418"/>
    <lineage>
        <taxon>Eukaryota</taxon>
        <taxon>Fungi</taxon>
        <taxon>Dikarya</taxon>
        <taxon>Ascomycota</taxon>
        <taxon>Saccharomycotina</taxon>
        <taxon>Saccharomycetes</taxon>
        <taxon>Ascoideaceae</taxon>
        <taxon>Ascoidea</taxon>
    </lineage>
</organism>
<dbReference type="OrthoDB" id="160645at2759"/>
<dbReference type="STRING" id="1344418.A0A1D2VMX7"/>
<evidence type="ECO:0000259" key="3">
    <source>
        <dbReference type="Pfam" id="PF22974"/>
    </source>
</evidence>
<evidence type="ECO:0000259" key="4">
    <source>
        <dbReference type="Pfam" id="PF23865"/>
    </source>
</evidence>
<feature type="domain" description="DUF7029" evidence="3">
    <location>
        <begin position="171"/>
        <end position="272"/>
    </location>
</feature>
<dbReference type="InterPro" id="IPR054293">
    <property type="entry name" value="DUF7029"/>
</dbReference>
<feature type="region of interest" description="Disordered" evidence="1">
    <location>
        <begin position="97"/>
        <end position="124"/>
    </location>
</feature>
<accession>A0A1D2VMX7</accession>
<feature type="chain" id="PRO_5008910561" evidence="2">
    <location>
        <begin position="24"/>
        <end position="1006"/>
    </location>
</feature>
<dbReference type="RefSeq" id="XP_020049270.1">
    <property type="nucleotide sequence ID" value="XM_020191568.1"/>
</dbReference>
<dbReference type="InterPro" id="IPR055647">
    <property type="entry name" value="DUF7223"/>
</dbReference>
<evidence type="ECO:0000313" key="6">
    <source>
        <dbReference type="Proteomes" id="UP000095038"/>
    </source>
</evidence>
<dbReference type="GeneID" id="30965204"/>
<feature type="signal peptide" evidence="2">
    <location>
        <begin position="1"/>
        <end position="23"/>
    </location>
</feature>
<evidence type="ECO:0000313" key="5">
    <source>
        <dbReference type="EMBL" id="ODV62963.1"/>
    </source>
</evidence>
<keyword evidence="2" id="KW-0732">Signal</keyword>
<dbReference type="InParanoid" id="A0A1D2VMX7"/>
<proteinExistence type="predicted"/>
<evidence type="ECO:0000256" key="1">
    <source>
        <dbReference type="SAM" id="MobiDB-lite"/>
    </source>
</evidence>
<feature type="domain" description="DUF7223" evidence="4">
    <location>
        <begin position="512"/>
        <end position="656"/>
    </location>
</feature>
<reference evidence="6" key="1">
    <citation type="submission" date="2016-05" db="EMBL/GenBank/DDBJ databases">
        <title>Comparative genomics of biotechnologically important yeasts.</title>
        <authorList>
            <consortium name="DOE Joint Genome Institute"/>
            <person name="Riley R."/>
            <person name="Haridas S."/>
            <person name="Wolfe K.H."/>
            <person name="Lopes M.R."/>
            <person name="Hittinger C.T."/>
            <person name="Goker M."/>
            <person name="Salamov A."/>
            <person name="Wisecaver J."/>
            <person name="Long T.M."/>
            <person name="Aerts A.L."/>
            <person name="Barry K."/>
            <person name="Choi C."/>
            <person name="Clum A."/>
            <person name="Coughlan A.Y."/>
            <person name="Deshpande S."/>
            <person name="Douglass A.P."/>
            <person name="Hanson S.J."/>
            <person name="Klenk H.-P."/>
            <person name="Labutti K."/>
            <person name="Lapidus A."/>
            <person name="Lindquist E."/>
            <person name="Lipzen A."/>
            <person name="Meier-Kolthoff J.P."/>
            <person name="Ohm R.A."/>
            <person name="Otillar R.P."/>
            <person name="Pangilinan J."/>
            <person name="Peng Y."/>
            <person name="Rokas A."/>
            <person name="Rosa C.A."/>
            <person name="Scheuner C."/>
            <person name="Sibirny A.A."/>
            <person name="Slot J.C."/>
            <person name="Stielow J.B."/>
            <person name="Sun H."/>
            <person name="Kurtzman C.P."/>
            <person name="Blackwell M."/>
            <person name="Grigoriev I.V."/>
            <person name="Jeffries T.W."/>
        </authorList>
    </citation>
    <scope>NUCLEOTIDE SEQUENCE [LARGE SCALE GENOMIC DNA]</scope>
    <source>
        <strain evidence="6">DSM 1968</strain>
    </source>
</reference>